<feature type="region of interest" description="Disordered" evidence="2">
    <location>
        <begin position="74"/>
        <end position="118"/>
    </location>
</feature>
<feature type="coiled-coil region" evidence="1">
    <location>
        <begin position="26"/>
        <end position="60"/>
    </location>
</feature>
<keyword evidence="4" id="KW-1185">Reference proteome</keyword>
<organism evidence="3 4">
    <name type="scientific">Lithospermum erythrorhizon</name>
    <name type="common">Purple gromwell</name>
    <name type="synonym">Lithospermum officinale var. erythrorhizon</name>
    <dbReference type="NCBI Taxonomy" id="34254"/>
    <lineage>
        <taxon>Eukaryota</taxon>
        <taxon>Viridiplantae</taxon>
        <taxon>Streptophyta</taxon>
        <taxon>Embryophyta</taxon>
        <taxon>Tracheophyta</taxon>
        <taxon>Spermatophyta</taxon>
        <taxon>Magnoliopsida</taxon>
        <taxon>eudicotyledons</taxon>
        <taxon>Gunneridae</taxon>
        <taxon>Pentapetalae</taxon>
        <taxon>asterids</taxon>
        <taxon>lamiids</taxon>
        <taxon>Boraginales</taxon>
        <taxon>Boraginaceae</taxon>
        <taxon>Boraginoideae</taxon>
        <taxon>Lithospermeae</taxon>
        <taxon>Lithospermum</taxon>
    </lineage>
</organism>
<evidence type="ECO:0000313" key="4">
    <source>
        <dbReference type="Proteomes" id="UP001454036"/>
    </source>
</evidence>
<dbReference type="PANTHER" id="PTHR34807:SF3">
    <property type="entry name" value="OS08G0270800 PROTEIN"/>
    <property type="match status" value="1"/>
</dbReference>
<reference evidence="3 4" key="1">
    <citation type="submission" date="2024-01" db="EMBL/GenBank/DDBJ databases">
        <title>The complete chloroplast genome sequence of Lithospermum erythrorhizon: insights into the phylogenetic relationship among Boraginaceae species and the maternal lineages of purple gromwells.</title>
        <authorList>
            <person name="Okada T."/>
            <person name="Watanabe K."/>
        </authorList>
    </citation>
    <scope>NUCLEOTIDE SEQUENCE [LARGE SCALE GENOMIC DNA]</scope>
</reference>
<evidence type="ECO:0000256" key="2">
    <source>
        <dbReference type="SAM" id="MobiDB-lite"/>
    </source>
</evidence>
<feature type="region of interest" description="Disordered" evidence="2">
    <location>
        <begin position="189"/>
        <end position="208"/>
    </location>
</feature>
<evidence type="ECO:0000256" key="1">
    <source>
        <dbReference type="SAM" id="Coils"/>
    </source>
</evidence>
<keyword evidence="1" id="KW-0175">Coiled coil</keyword>
<proteinExistence type="predicted"/>
<comment type="caution">
    <text evidence="3">The sequence shown here is derived from an EMBL/GenBank/DDBJ whole genome shotgun (WGS) entry which is preliminary data.</text>
</comment>
<dbReference type="PANTHER" id="PTHR34807">
    <property type="entry name" value="OS08G0270800 PROTEIN"/>
    <property type="match status" value="1"/>
</dbReference>
<accession>A0AAV3PXD9</accession>
<dbReference type="Proteomes" id="UP001454036">
    <property type="component" value="Unassembled WGS sequence"/>
</dbReference>
<dbReference type="EMBL" id="BAABME010002492">
    <property type="protein sequence ID" value="GAA0154878.1"/>
    <property type="molecule type" value="Genomic_DNA"/>
</dbReference>
<gene>
    <name evidence="3" type="ORF">LIER_12730</name>
</gene>
<feature type="compositionally biased region" description="Basic and acidic residues" evidence="2">
    <location>
        <begin position="190"/>
        <end position="199"/>
    </location>
</feature>
<dbReference type="AlphaFoldDB" id="A0AAV3PXD9"/>
<evidence type="ECO:0000313" key="3">
    <source>
        <dbReference type="EMBL" id="GAA0154878.1"/>
    </source>
</evidence>
<name>A0AAV3PXD9_LITER</name>
<sequence length="327" mass="36642">MGKKMKGVVPFNAQMSLKHHNLLQDYHELERVTDSMKSKLEVAKQRKRSLLAEVSFLRRRYKYLSAVKSAEHLKEQEPVAQVSSGSQRKLSSENRIPKKKDAHIHQLPPRPNSTHRGRVYTGKEAFNGVTVATLDLNHNRQIVLSGKEAAQHNNFPLSNFNYKRRVNNASRKSSSSYVAPVINLNLGKESQQHNKESSNKKSFKSSKKTAVSNVAPVIDLNLTDRMHMGNDVAVSNTIPVLDLNQDSSIGGKEAFFASRAPIFDLNEVSTAEEDISSNSVPLEELKISLMRAGNDDQFNPDLKLFSGESSRVGKRKISWQDPVALRV</sequence>
<protein>
    <submittedName>
        <fullName evidence="3">Uncharacterized protein</fullName>
    </submittedName>
</protein>